<protein>
    <submittedName>
        <fullName evidence="1">Nuclear transport factor 2 family protein</fullName>
    </submittedName>
</protein>
<keyword evidence="2" id="KW-1185">Reference proteome</keyword>
<name>A0ABV5GQ22_9FLAO</name>
<proteinExistence type="predicted"/>
<dbReference type="EMBL" id="JBHMEY010000045">
    <property type="protein sequence ID" value="MFB9097416.1"/>
    <property type="molecule type" value="Genomic_DNA"/>
</dbReference>
<evidence type="ECO:0000313" key="1">
    <source>
        <dbReference type="EMBL" id="MFB9097416.1"/>
    </source>
</evidence>
<dbReference type="Pfam" id="PF12893">
    <property type="entry name" value="Lumazine_bd_2"/>
    <property type="match status" value="1"/>
</dbReference>
<dbReference type="Gene3D" id="3.10.450.50">
    <property type="match status" value="1"/>
</dbReference>
<comment type="caution">
    <text evidence="1">The sequence shown here is derived from an EMBL/GenBank/DDBJ whole genome shotgun (WGS) entry which is preliminary data.</text>
</comment>
<evidence type="ECO:0000313" key="2">
    <source>
        <dbReference type="Proteomes" id="UP001589607"/>
    </source>
</evidence>
<gene>
    <name evidence="1" type="ORF">ACFFVF_12885</name>
</gene>
<sequence length="152" mass="18029">MMCFIFEVKKKYLFILFSFITFFQTFSQEKAVKKVVEDFFDAFHVKDTLQLRKMAHDKIVLSTIVSNENKSKMKLENYDDFLNTIVSIPDTVVFLEKIVNYEIKIDTHLAHVWTPYEFYVNGKLSHKGVNSFTLVKEENSWKIVHIIDTMKK</sequence>
<dbReference type="InterPro" id="IPR039437">
    <property type="entry name" value="FrzH/put_lumazine-bd"/>
</dbReference>
<accession>A0ABV5GQ22</accession>
<dbReference type="SUPFAM" id="SSF54427">
    <property type="entry name" value="NTF2-like"/>
    <property type="match status" value="1"/>
</dbReference>
<dbReference type="Proteomes" id="UP001589607">
    <property type="component" value="Unassembled WGS sequence"/>
</dbReference>
<organism evidence="1 2">
    <name type="scientific">Flavobacterium jumunjinense</name>
    <dbReference type="NCBI Taxonomy" id="998845"/>
    <lineage>
        <taxon>Bacteria</taxon>
        <taxon>Pseudomonadati</taxon>
        <taxon>Bacteroidota</taxon>
        <taxon>Flavobacteriia</taxon>
        <taxon>Flavobacteriales</taxon>
        <taxon>Flavobacteriaceae</taxon>
        <taxon>Flavobacterium</taxon>
    </lineage>
</organism>
<dbReference type="RefSeq" id="WP_236456315.1">
    <property type="nucleotide sequence ID" value="NZ_CBCSGE010000044.1"/>
</dbReference>
<reference evidence="1 2" key="1">
    <citation type="submission" date="2024-09" db="EMBL/GenBank/DDBJ databases">
        <authorList>
            <person name="Sun Q."/>
            <person name="Mori K."/>
        </authorList>
    </citation>
    <scope>NUCLEOTIDE SEQUENCE [LARGE SCALE GENOMIC DNA]</scope>
    <source>
        <strain evidence="1 2">CECT 7955</strain>
    </source>
</reference>
<dbReference type="InterPro" id="IPR032710">
    <property type="entry name" value="NTF2-like_dom_sf"/>
</dbReference>